<name>A0A9D4JN67_DREPO</name>
<keyword evidence="2" id="KW-1185">Reference proteome</keyword>
<comment type="caution">
    <text evidence="1">The sequence shown here is derived from an EMBL/GenBank/DDBJ whole genome shotgun (WGS) entry which is preliminary data.</text>
</comment>
<reference evidence="1" key="2">
    <citation type="submission" date="2020-11" db="EMBL/GenBank/DDBJ databases">
        <authorList>
            <person name="McCartney M.A."/>
            <person name="Auch B."/>
            <person name="Kono T."/>
            <person name="Mallez S."/>
            <person name="Becker A."/>
            <person name="Gohl D.M."/>
            <person name="Silverstein K.A.T."/>
            <person name="Koren S."/>
            <person name="Bechman K.B."/>
            <person name="Herman A."/>
            <person name="Abrahante J.E."/>
            <person name="Garbe J."/>
        </authorList>
    </citation>
    <scope>NUCLEOTIDE SEQUENCE</scope>
    <source>
        <strain evidence="1">Duluth1</strain>
        <tissue evidence="1">Whole animal</tissue>
    </source>
</reference>
<accession>A0A9D4JN67</accession>
<sequence length="150" mass="16139">MREALSSCRQQGKQGLFDFRYSTRLDFRLAENFTVVQVVAYVRHGGDGGGVEGPSGICMRTASFFANGTAGCTTRFTATSLHCPDTGDVESGESCFINTVEQSGVPHASLHCWHSLGSLTTVQYLLCGDEAHLCPAVDDVHRTWSGTATD</sequence>
<protein>
    <submittedName>
        <fullName evidence="1">Uncharacterized protein</fullName>
    </submittedName>
</protein>
<dbReference type="EMBL" id="JAIWYP010000005">
    <property type="protein sequence ID" value="KAH3818315.1"/>
    <property type="molecule type" value="Genomic_DNA"/>
</dbReference>
<reference evidence="1" key="1">
    <citation type="journal article" date="2019" name="bioRxiv">
        <title>The Genome of the Zebra Mussel, Dreissena polymorpha: A Resource for Invasive Species Research.</title>
        <authorList>
            <person name="McCartney M.A."/>
            <person name="Auch B."/>
            <person name="Kono T."/>
            <person name="Mallez S."/>
            <person name="Zhang Y."/>
            <person name="Obille A."/>
            <person name="Becker A."/>
            <person name="Abrahante J.E."/>
            <person name="Garbe J."/>
            <person name="Badalamenti J.P."/>
            <person name="Herman A."/>
            <person name="Mangelson H."/>
            <person name="Liachko I."/>
            <person name="Sullivan S."/>
            <person name="Sone E.D."/>
            <person name="Koren S."/>
            <person name="Silverstein K.A.T."/>
            <person name="Beckman K.B."/>
            <person name="Gohl D.M."/>
        </authorList>
    </citation>
    <scope>NUCLEOTIDE SEQUENCE</scope>
    <source>
        <strain evidence="1">Duluth1</strain>
        <tissue evidence="1">Whole animal</tissue>
    </source>
</reference>
<evidence type="ECO:0000313" key="2">
    <source>
        <dbReference type="Proteomes" id="UP000828390"/>
    </source>
</evidence>
<proteinExistence type="predicted"/>
<dbReference type="AlphaFoldDB" id="A0A9D4JN67"/>
<evidence type="ECO:0000313" key="1">
    <source>
        <dbReference type="EMBL" id="KAH3818315.1"/>
    </source>
</evidence>
<organism evidence="1 2">
    <name type="scientific">Dreissena polymorpha</name>
    <name type="common">Zebra mussel</name>
    <name type="synonym">Mytilus polymorpha</name>
    <dbReference type="NCBI Taxonomy" id="45954"/>
    <lineage>
        <taxon>Eukaryota</taxon>
        <taxon>Metazoa</taxon>
        <taxon>Spiralia</taxon>
        <taxon>Lophotrochozoa</taxon>
        <taxon>Mollusca</taxon>
        <taxon>Bivalvia</taxon>
        <taxon>Autobranchia</taxon>
        <taxon>Heteroconchia</taxon>
        <taxon>Euheterodonta</taxon>
        <taxon>Imparidentia</taxon>
        <taxon>Neoheterodontei</taxon>
        <taxon>Myida</taxon>
        <taxon>Dreissenoidea</taxon>
        <taxon>Dreissenidae</taxon>
        <taxon>Dreissena</taxon>
    </lineage>
</organism>
<dbReference type="Proteomes" id="UP000828390">
    <property type="component" value="Unassembled WGS sequence"/>
</dbReference>
<gene>
    <name evidence="1" type="ORF">DPMN_119919</name>
</gene>